<keyword evidence="1" id="KW-0812">Transmembrane</keyword>
<protein>
    <recommendedName>
        <fullName evidence="2">DUF5658 domain-containing protein</fullName>
    </recommendedName>
</protein>
<feature type="domain" description="DUF5658" evidence="2">
    <location>
        <begin position="49"/>
        <end position="134"/>
    </location>
</feature>
<reference evidence="3 4" key="1">
    <citation type="submission" date="2016-10" db="EMBL/GenBank/DDBJ databases">
        <authorList>
            <person name="de Groot N.N."/>
        </authorList>
    </citation>
    <scope>NUCLEOTIDE SEQUENCE [LARGE SCALE GENOMIC DNA]</scope>
    <source>
        <strain evidence="3 4">SP2</strain>
    </source>
</reference>
<sequence>MQNRTRSQWPAPGRFDSGGECMSFDDPAVRLGQAIDIDPVRLERLLWALVALSLLGDVVTTFVGLHLGLAESNPVARSAISGYGLAGMLGLKAFAVGLGLACRPLLPCTYRAVVPAGLALPWTLATCNNLVLISTVV</sequence>
<dbReference type="OMA" id="NIYMIST"/>
<evidence type="ECO:0000313" key="4">
    <source>
        <dbReference type="Proteomes" id="UP000182829"/>
    </source>
</evidence>
<name>A0A1I3NDF6_9EURY</name>
<proteinExistence type="predicted"/>
<keyword evidence="1" id="KW-1133">Transmembrane helix</keyword>
<evidence type="ECO:0000313" key="3">
    <source>
        <dbReference type="EMBL" id="SFJ07334.1"/>
    </source>
</evidence>
<dbReference type="InterPro" id="IPR043717">
    <property type="entry name" value="DUF5658"/>
</dbReference>
<dbReference type="Pfam" id="PF18902">
    <property type="entry name" value="DUF5658"/>
    <property type="match status" value="1"/>
</dbReference>
<keyword evidence="1" id="KW-0472">Membrane</keyword>
<gene>
    <name evidence="3" type="ORF">SAMN05443661_11354</name>
</gene>
<evidence type="ECO:0000259" key="2">
    <source>
        <dbReference type="Pfam" id="PF18902"/>
    </source>
</evidence>
<accession>A0A1I3NDF6</accession>
<dbReference type="AlphaFoldDB" id="A0A1I3NDF6"/>
<dbReference type="Proteomes" id="UP000182829">
    <property type="component" value="Unassembled WGS sequence"/>
</dbReference>
<evidence type="ECO:0000256" key="1">
    <source>
        <dbReference type="SAM" id="Phobius"/>
    </source>
</evidence>
<feature type="transmembrane region" description="Helical" evidence="1">
    <location>
        <begin position="45"/>
        <end position="68"/>
    </location>
</feature>
<dbReference type="EMBL" id="FORO01000013">
    <property type="protein sequence ID" value="SFJ07334.1"/>
    <property type="molecule type" value="Genomic_DNA"/>
</dbReference>
<feature type="transmembrane region" description="Helical" evidence="1">
    <location>
        <begin position="80"/>
        <end position="101"/>
    </location>
</feature>
<organism evidence="3 4">
    <name type="scientific">Natronobacterium gregoryi</name>
    <dbReference type="NCBI Taxonomy" id="44930"/>
    <lineage>
        <taxon>Archaea</taxon>
        <taxon>Methanobacteriati</taxon>
        <taxon>Methanobacteriota</taxon>
        <taxon>Stenosarchaea group</taxon>
        <taxon>Halobacteria</taxon>
        <taxon>Halobacteriales</taxon>
        <taxon>Natrialbaceae</taxon>
        <taxon>Natronobacterium</taxon>
    </lineage>
</organism>